<dbReference type="Pfam" id="PF00735">
    <property type="entry name" value="Septin"/>
    <property type="match status" value="1"/>
</dbReference>
<feature type="compositionally biased region" description="Polar residues" evidence="5">
    <location>
        <begin position="835"/>
        <end position="848"/>
    </location>
</feature>
<dbReference type="Gene3D" id="3.10.110.10">
    <property type="entry name" value="Ubiquitin Conjugating Enzyme"/>
    <property type="match status" value="1"/>
</dbReference>
<dbReference type="InterPro" id="IPR053000">
    <property type="entry name" value="WSS1-like_metalloprotease"/>
</dbReference>
<feature type="region of interest" description="Disordered" evidence="5">
    <location>
        <begin position="728"/>
        <end position="747"/>
    </location>
</feature>
<evidence type="ECO:0000259" key="7">
    <source>
        <dbReference type="PROSITE" id="PS51397"/>
    </source>
</evidence>
<dbReference type="InterPro" id="IPR013536">
    <property type="entry name" value="WLM_dom"/>
</dbReference>
<keyword evidence="4" id="KW-0547">Nucleotide-binding</keyword>
<feature type="compositionally biased region" description="Polar residues" evidence="5">
    <location>
        <begin position="861"/>
        <end position="877"/>
    </location>
</feature>
<dbReference type="InterPro" id="IPR000608">
    <property type="entry name" value="UBC"/>
</dbReference>
<dbReference type="PROSITE" id="PS00183">
    <property type="entry name" value="UBC_1"/>
    <property type="match status" value="1"/>
</dbReference>
<protein>
    <submittedName>
        <fullName evidence="8">Ubiquitin-conjugating enzyme E2 K</fullName>
    </submittedName>
</protein>
<dbReference type="InterPro" id="IPR023313">
    <property type="entry name" value="UBQ-conjugating_AS"/>
</dbReference>
<reference evidence="8 9" key="1">
    <citation type="submission" date="2020-04" db="EMBL/GenBank/DDBJ databases">
        <title>Perkinsus olseni comparative genomics.</title>
        <authorList>
            <person name="Bogema D.R."/>
        </authorList>
    </citation>
    <scope>NUCLEOTIDE SEQUENCE [LARGE SCALE GENOMIC DNA]</scope>
    <source>
        <strain evidence="8">ATCC PRA-179</strain>
    </source>
</reference>
<dbReference type="CDD" id="cd23800">
    <property type="entry name" value="UBCc_UBE2K"/>
    <property type="match status" value="1"/>
</dbReference>
<dbReference type="GO" id="GO:0006281">
    <property type="term" value="P:DNA repair"/>
    <property type="evidence" value="ECO:0007669"/>
    <property type="project" value="TreeGrafter"/>
</dbReference>
<dbReference type="PROSITE" id="PS51397">
    <property type="entry name" value="WLM"/>
    <property type="match status" value="1"/>
</dbReference>
<feature type="region of interest" description="Disordered" evidence="5">
    <location>
        <begin position="534"/>
        <end position="603"/>
    </location>
</feature>
<dbReference type="SUPFAM" id="SSF52540">
    <property type="entry name" value="P-loop containing nucleoside triphosphate hydrolases"/>
    <property type="match status" value="1"/>
</dbReference>
<dbReference type="Proteomes" id="UP000570595">
    <property type="component" value="Unassembled WGS sequence"/>
</dbReference>
<sequence>MMLLSPRSRVSTLGLRDDDKAQRMLNSAAQLVIPIMKRRRWRVAHMMEFVPKNNRLLGLNVNRGLAVKIRLRRNKDPGHFLSYMDVLGTVLHELVHNSYGPHNATFYKCLDSIKAEYGTSATAATDTLVEFSPGVGRKQSTKRTSRKPRIKRGRGRKLGGDKKAYGELPQRELARMAAERRMRDARLCDTHDDGPDDSPPISSPSSDSGLDRGKKRKRSEGSKTTAAQKRLEALAESSAMQPSTSAGGSCSTAPSERRIIELSDSSDDDEAREQKRLNKELDDIRSQSEESSINADTVGDDLTHWKGHLDGPPGTPYEGGHFVIDITIPADYPYTPPKMKFDTKIWHPNISSQTGAICLDVLGKEWSPALTIRTALLSIQETSHGVSDLTSFWWQLKVRQWKSPPFPFQALLSCAEPDDPQDAEVANMYKSDRALFNQTAKYWTATFACVEAQAPHEEKIKNVCDMGFPREQPTGGLNEPAERSWCPATACPIAVVLFHSTIAGMPGFGLATGYEGYLELSMFSYFFGPAQEGKRPSATAASGQEEGRRPGLDALSSGSEKISPSFHPEDTRPIEEGGDASPVSRSGAAAPAAPPSHQSTYDDLSSLSTIMSRDLRLADDASSDAAAATVLQKLEKQNKWRFRATGCRLNILLVGKPGVGKSTLRERMMRSWVEVGSRQSSLGPQRIYQVTDKPAAISFQVTITESMDVSPQLVESLEMELLAYRSRRRRARHSPQRHQRPPCVGGWQRGQSLPDDRIHVCLFLVRAAPVGSMDLPVDVMQGVGRLTNLVPIITKVDQVSRFELSVIRASVRQSLLAAKVAVFEDWYGVRSYTATSADRDNGGSSVATGVTPDEVQGGAVGTSTTSRGTSENGWSVTRESEEGDGDCSPIPTLASSGCPTPLAGNPLLAREGETDGALYCGEQAAVHESSSSPVDVPPHRPPQSSRAAGSEATCSRMSLLPRPDLSVEGEGAAEGDGHELDDFNTYIRPPRADTLPMGAGDAVTEGNDERSLRESADQLAGMTPSSSHATVTESATVGLLAQVLQCPLVLDQASSHEEQDSRYTMPRFDGHPSTSAEFLRMVIIESCSLLLIDRARLLSNKFYLRMERRRHERRLSSQFNQAVMSGVVVASAAAMLLLSSNKSAHASGS</sequence>
<evidence type="ECO:0000313" key="9">
    <source>
        <dbReference type="Proteomes" id="UP000570595"/>
    </source>
</evidence>
<evidence type="ECO:0000256" key="2">
    <source>
        <dbReference type="ARBA" id="ARBA00022786"/>
    </source>
</evidence>
<evidence type="ECO:0000259" key="6">
    <source>
        <dbReference type="PROSITE" id="PS50127"/>
    </source>
</evidence>
<keyword evidence="2" id="KW-0833">Ubl conjugation pathway</keyword>
<feature type="region of interest" description="Disordered" evidence="5">
    <location>
        <begin position="924"/>
        <end position="984"/>
    </location>
</feature>
<dbReference type="GO" id="GO:0005525">
    <property type="term" value="F:GTP binding"/>
    <property type="evidence" value="ECO:0007669"/>
    <property type="project" value="UniProtKB-KW"/>
</dbReference>
<gene>
    <name evidence="8" type="primary">UBE2K_1</name>
    <name evidence="8" type="ORF">FOZ61_010122</name>
</gene>
<keyword evidence="1" id="KW-0808">Transferase</keyword>
<feature type="compositionally biased region" description="Basic residues" evidence="5">
    <location>
        <begin position="728"/>
        <end position="740"/>
    </location>
</feature>
<dbReference type="OrthoDB" id="7851174at2759"/>
<evidence type="ECO:0000256" key="1">
    <source>
        <dbReference type="ARBA" id="ARBA00022679"/>
    </source>
</evidence>
<dbReference type="GO" id="GO:0008237">
    <property type="term" value="F:metallopeptidase activity"/>
    <property type="evidence" value="ECO:0007669"/>
    <property type="project" value="TreeGrafter"/>
</dbReference>
<feature type="compositionally biased region" description="Polar residues" evidence="5">
    <location>
        <begin position="238"/>
        <end position="254"/>
    </location>
</feature>
<proteinExistence type="inferred from homology"/>
<feature type="compositionally biased region" description="Low complexity" evidence="5">
    <location>
        <begin position="580"/>
        <end position="591"/>
    </location>
</feature>
<dbReference type="SUPFAM" id="SSF54495">
    <property type="entry name" value="UBC-like"/>
    <property type="match status" value="1"/>
</dbReference>
<evidence type="ECO:0000256" key="5">
    <source>
        <dbReference type="SAM" id="MobiDB-lite"/>
    </source>
</evidence>
<dbReference type="SMART" id="SM00212">
    <property type="entry name" value="UBCc"/>
    <property type="match status" value="1"/>
</dbReference>
<comment type="similarity">
    <text evidence="4">Belongs to the TRAFAC class TrmE-Era-EngA-EngB-Septin-like GTPase superfamily. Septin GTPase family.</text>
</comment>
<accession>A0A7J6KY59</accession>
<dbReference type="GO" id="GO:0005634">
    <property type="term" value="C:nucleus"/>
    <property type="evidence" value="ECO:0007669"/>
    <property type="project" value="TreeGrafter"/>
</dbReference>
<evidence type="ECO:0000313" key="8">
    <source>
        <dbReference type="EMBL" id="KAF4651834.1"/>
    </source>
</evidence>
<dbReference type="PANTHER" id="PTHR46622:SF1">
    <property type="entry name" value="DNA-DEPENDENT METALLOPROTEASE WSS1"/>
    <property type="match status" value="1"/>
</dbReference>
<dbReference type="Pfam" id="PF08325">
    <property type="entry name" value="WLM"/>
    <property type="match status" value="1"/>
</dbReference>
<feature type="compositionally biased region" description="Polar residues" evidence="5">
    <location>
        <begin position="942"/>
        <end position="956"/>
    </location>
</feature>
<dbReference type="Gene3D" id="3.40.50.300">
    <property type="entry name" value="P-loop containing nucleotide triphosphate hydrolases"/>
    <property type="match status" value="1"/>
</dbReference>
<organism evidence="8 9">
    <name type="scientific">Perkinsus olseni</name>
    <name type="common">Perkinsus atlanticus</name>
    <dbReference type="NCBI Taxonomy" id="32597"/>
    <lineage>
        <taxon>Eukaryota</taxon>
        <taxon>Sar</taxon>
        <taxon>Alveolata</taxon>
        <taxon>Perkinsozoa</taxon>
        <taxon>Perkinsea</taxon>
        <taxon>Perkinsida</taxon>
        <taxon>Perkinsidae</taxon>
        <taxon>Perkinsus</taxon>
    </lineage>
</organism>
<evidence type="ECO:0000256" key="4">
    <source>
        <dbReference type="RuleBase" id="RU004560"/>
    </source>
</evidence>
<dbReference type="Pfam" id="PF00179">
    <property type="entry name" value="UQ_con"/>
    <property type="match status" value="1"/>
</dbReference>
<feature type="compositionally biased region" description="Basic and acidic residues" evidence="5">
    <location>
        <begin position="272"/>
        <end position="288"/>
    </location>
</feature>
<feature type="domain" description="WLM" evidence="7">
    <location>
        <begin position="1"/>
        <end position="183"/>
    </location>
</feature>
<feature type="compositionally biased region" description="Basic and acidic residues" evidence="5">
    <location>
        <begin position="158"/>
        <end position="171"/>
    </location>
</feature>
<feature type="region of interest" description="Disordered" evidence="5">
    <location>
        <begin position="187"/>
        <end position="293"/>
    </location>
</feature>
<feature type="compositionally biased region" description="Basic residues" evidence="5">
    <location>
        <begin position="139"/>
        <end position="157"/>
    </location>
</feature>
<dbReference type="InterPro" id="IPR027417">
    <property type="entry name" value="P-loop_NTPase"/>
</dbReference>
<evidence type="ECO:0000256" key="3">
    <source>
        <dbReference type="PROSITE-ProRule" id="PRU10133"/>
    </source>
</evidence>
<dbReference type="PROSITE" id="PS50127">
    <property type="entry name" value="UBC_2"/>
    <property type="match status" value="1"/>
</dbReference>
<feature type="active site" description="Glycyl thioester intermediate" evidence="3">
    <location>
        <position position="358"/>
    </location>
</feature>
<comment type="caution">
    <text evidence="8">The sequence shown here is derived from an EMBL/GenBank/DDBJ whole genome shotgun (WGS) entry which is preliminary data.</text>
</comment>
<feature type="region of interest" description="Disordered" evidence="5">
    <location>
        <begin position="134"/>
        <end position="171"/>
    </location>
</feature>
<dbReference type="PANTHER" id="PTHR46622">
    <property type="entry name" value="DNA-DEPENDENT METALLOPROTEASE WSS1"/>
    <property type="match status" value="1"/>
</dbReference>
<dbReference type="GO" id="GO:0016740">
    <property type="term" value="F:transferase activity"/>
    <property type="evidence" value="ECO:0007669"/>
    <property type="project" value="UniProtKB-KW"/>
</dbReference>
<name>A0A7J6KY59_PEROL</name>
<keyword evidence="4" id="KW-0342">GTP-binding</keyword>
<dbReference type="InterPro" id="IPR016135">
    <property type="entry name" value="UBQ-conjugating_enzyme/RWD"/>
</dbReference>
<dbReference type="InterPro" id="IPR030379">
    <property type="entry name" value="G_SEPTIN_dom"/>
</dbReference>
<feature type="domain" description="UBC core" evidence="6">
    <location>
        <begin position="272"/>
        <end position="449"/>
    </location>
</feature>
<dbReference type="AlphaFoldDB" id="A0A7J6KY59"/>
<feature type="region of interest" description="Disordered" evidence="5">
    <location>
        <begin position="835"/>
        <end position="894"/>
    </location>
</feature>
<dbReference type="EMBL" id="JABAHT010000794">
    <property type="protein sequence ID" value="KAF4651834.1"/>
    <property type="molecule type" value="Genomic_DNA"/>
</dbReference>